<feature type="disulfide bond" evidence="13">
    <location>
        <begin position="362"/>
        <end position="371"/>
    </location>
</feature>
<dbReference type="InterPro" id="IPR000742">
    <property type="entry name" value="EGF"/>
</dbReference>
<dbReference type="Pfam" id="PF00053">
    <property type="entry name" value="EGF_laminin"/>
    <property type="match status" value="11"/>
</dbReference>
<dbReference type="InterPro" id="IPR002049">
    <property type="entry name" value="LE_dom"/>
</dbReference>
<feature type="domain" description="Laminin IV type B" evidence="17">
    <location>
        <begin position="545"/>
        <end position="763"/>
    </location>
</feature>
<feature type="disulfide bond" evidence="13">
    <location>
        <begin position="489"/>
        <end position="503"/>
    </location>
</feature>
<dbReference type="CTD" id="22798"/>
<dbReference type="CDD" id="cd22301">
    <property type="entry name" value="cc_LAMB4_C"/>
    <property type="match status" value="1"/>
</dbReference>
<evidence type="ECO:0000259" key="18">
    <source>
        <dbReference type="PROSITE" id="PS51117"/>
    </source>
</evidence>
<feature type="disulfide bond" evidence="13">
    <location>
        <begin position="1128"/>
        <end position="1140"/>
    </location>
</feature>
<feature type="signal peptide" evidence="15">
    <location>
        <begin position="1"/>
        <end position="19"/>
    </location>
</feature>
<comment type="caution">
    <text evidence="13">Lacks conserved residue(s) required for the propagation of feature annotation.</text>
</comment>
<feature type="disulfide bond" evidence="13">
    <location>
        <begin position="769"/>
        <end position="781"/>
    </location>
</feature>
<evidence type="ECO:0000256" key="2">
    <source>
        <dbReference type="ARBA" id="ARBA00004302"/>
    </source>
</evidence>
<reference evidence="20" key="1">
    <citation type="submission" date="2025-08" db="UniProtKB">
        <authorList>
            <consortium name="RefSeq"/>
        </authorList>
    </citation>
    <scope>IDENTIFICATION</scope>
    <source>
        <tissue evidence="20">Muscle</tissue>
    </source>
</reference>
<dbReference type="FunFam" id="2.10.25.10:FF:000333">
    <property type="entry name" value="netrin-4 isoform X2"/>
    <property type="match status" value="1"/>
</dbReference>
<feature type="disulfide bond" evidence="13">
    <location>
        <begin position="994"/>
        <end position="1003"/>
    </location>
</feature>
<feature type="coiled-coil region" evidence="14">
    <location>
        <begin position="1569"/>
        <end position="1665"/>
    </location>
</feature>
<dbReference type="OrthoDB" id="5985440at2759"/>
<feature type="disulfide bond" evidence="13">
    <location>
        <begin position="817"/>
        <end position="829"/>
    </location>
</feature>
<evidence type="ECO:0000256" key="7">
    <source>
        <dbReference type="ARBA" id="ARBA00022869"/>
    </source>
</evidence>
<dbReference type="GO" id="GO:0009887">
    <property type="term" value="P:animal organ morphogenesis"/>
    <property type="evidence" value="ECO:0007669"/>
    <property type="project" value="TreeGrafter"/>
</dbReference>
<comment type="function">
    <text evidence="1">Binding to cells via a high affinity receptor, laminin is thought to mediate the attachment, migration and organization of cells into tissues during embryonic development by interacting with other extracellular matrix components.</text>
</comment>
<proteinExistence type="predicted"/>
<dbReference type="GO" id="GO:0007155">
    <property type="term" value="P:cell adhesion"/>
    <property type="evidence" value="ECO:0007669"/>
    <property type="project" value="UniProtKB-KW"/>
</dbReference>
<evidence type="ECO:0000256" key="13">
    <source>
        <dbReference type="PROSITE-ProRule" id="PRU00460"/>
    </source>
</evidence>
<dbReference type="PROSITE" id="PS50027">
    <property type="entry name" value="EGF_LAM_2"/>
    <property type="match status" value="11"/>
</dbReference>
<dbReference type="PROSITE" id="PS51117">
    <property type="entry name" value="LAMININ_NTER"/>
    <property type="match status" value="1"/>
</dbReference>
<dbReference type="FunFam" id="2.60.120.260:FF:000010">
    <property type="entry name" value="Laminin subunit beta 1"/>
    <property type="match status" value="1"/>
</dbReference>
<dbReference type="InterPro" id="IPR056860">
    <property type="entry name" value="LAMB4_dom"/>
</dbReference>
<dbReference type="Pfam" id="PF24999">
    <property type="entry name" value="LAMB4"/>
    <property type="match status" value="1"/>
</dbReference>
<dbReference type="FunFam" id="2.170.300.10:FF:000001">
    <property type="entry name" value="Laminin subunit beta-1"/>
    <property type="match status" value="1"/>
</dbReference>
<feature type="domain" description="Laminin EGF-like" evidence="16">
    <location>
        <begin position="265"/>
        <end position="331"/>
    </location>
</feature>
<feature type="domain" description="Laminin EGF-like" evidence="16">
    <location>
        <begin position="1022"/>
        <end position="1079"/>
    </location>
</feature>
<dbReference type="Pfam" id="PF24973">
    <property type="entry name" value="EGF_LMN_ATRN"/>
    <property type="match status" value="1"/>
</dbReference>
<dbReference type="PANTHER" id="PTHR10574">
    <property type="entry name" value="NETRIN/LAMININ-RELATED"/>
    <property type="match status" value="1"/>
</dbReference>
<comment type="subcellular location">
    <subcellularLocation>
        <location evidence="2">Secreted</location>
        <location evidence="2">Extracellular space</location>
        <location evidence="2">Extracellular matrix</location>
        <location evidence="2">Basement membrane</location>
    </subcellularLocation>
</comment>
<dbReference type="PRINTS" id="PR00011">
    <property type="entry name" value="EGFLAMININ"/>
</dbReference>
<feature type="disulfide bond" evidence="13">
    <location>
        <begin position="790"/>
        <end position="799"/>
    </location>
</feature>
<feature type="disulfide bond" evidence="13">
    <location>
        <begin position="1101"/>
        <end position="1110"/>
    </location>
</feature>
<feature type="disulfide bond" evidence="13">
    <location>
        <begin position="1080"/>
        <end position="1092"/>
    </location>
</feature>
<feature type="coiled-coil region" evidence="14">
    <location>
        <begin position="1700"/>
        <end position="1741"/>
    </location>
</feature>
<dbReference type="InterPro" id="IPR056558">
    <property type="entry name" value="LAMB1-4_helical"/>
</dbReference>
<dbReference type="Pfam" id="PF23219">
    <property type="entry name" value="LAMB1"/>
    <property type="match status" value="1"/>
</dbReference>
<dbReference type="PANTHER" id="PTHR10574:SF279">
    <property type="entry name" value="LAMININ SUBUNIT BETA 4"/>
    <property type="match status" value="1"/>
</dbReference>
<dbReference type="GO" id="GO:0007411">
    <property type="term" value="P:axon guidance"/>
    <property type="evidence" value="ECO:0007669"/>
    <property type="project" value="TreeGrafter"/>
</dbReference>
<keyword evidence="8" id="KW-0130">Cell adhesion</keyword>
<feature type="domain" description="Laminin EGF-like" evidence="16">
    <location>
        <begin position="395"/>
        <end position="454"/>
    </location>
</feature>
<evidence type="ECO:0000256" key="1">
    <source>
        <dbReference type="ARBA" id="ARBA00002418"/>
    </source>
</evidence>
<feature type="disulfide bond" evidence="13">
    <location>
        <begin position="1149"/>
        <end position="1158"/>
    </location>
</feature>
<feature type="domain" description="Laminin EGF-like" evidence="16">
    <location>
        <begin position="863"/>
        <end position="910"/>
    </location>
</feature>
<evidence type="ECO:0000313" key="20">
    <source>
        <dbReference type="RefSeq" id="XP_019481591.1"/>
    </source>
</evidence>
<feature type="domain" description="Laminin EGF-like" evidence="16">
    <location>
        <begin position="1080"/>
        <end position="1127"/>
    </location>
</feature>
<dbReference type="InterPro" id="IPR050440">
    <property type="entry name" value="Laminin/Netrin_ECM"/>
</dbReference>
<dbReference type="FunFam" id="2.10.25.10:FF:000130">
    <property type="entry name" value="Laminin subunit beta 1"/>
    <property type="match status" value="1"/>
</dbReference>
<dbReference type="FunFam" id="2.10.25.10:FF:000011">
    <property type="entry name" value="Cadherin EGF LAG seven-pass G-type receptor"/>
    <property type="match status" value="2"/>
</dbReference>
<feature type="disulfide bond" evidence="13">
    <location>
        <begin position="477"/>
        <end position="486"/>
    </location>
</feature>
<keyword evidence="11" id="KW-0325">Glycoprotein</keyword>
<dbReference type="FunFam" id="2.10.25.10:FF:000135">
    <property type="entry name" value="Laminin subunit beta 4"/>
    <property type="match status" value="2"/>
</dbReference>
<feature type="disulfide bond" evidence="13">
    <location>
        <begin position="297"/>
        <end position="306"/>
    </location>
</feature>
<evidence type="ECO:0000256" key="11">
    <source>
        <dbReference type="ARBA" id="ARBA00023180"/>
    </source>
</evidence>
<dbReference type="PROSITE" id="PS00022">
    <property type="entry name" value="EGF_1"/>
    <property type="match status" value="1"/>
</dbReference>
<name>A0A8B7PZJ7_HIPAR</name>
<dbReference type="SMART" id="SM00181">
    <property type="entry name" value="EGF"/>
    <property type="match status" value="7"/>
</dbReference>
<dbReference type="GO" id="GO:0005576">
    <property type="term" value="C:extracellular region"/>
    <property type="evidence" value="ECO:0007669"/>
    <property type="project" value="UniProtKB-ARBA"/>
</dbReference>
<dbReference type="InterPro" id="IPR013015">
    <property type="entry name" value="Laminin_IV_B"/>
</dbReference>
<accession>A0A8B7PZJ7</accession>
<dbReference type="GeneID" id="109372664"/>
<dbReference type="SMART" id="SM00180">
    <property type="entry name" value="EGF_Lam"/>
    <property type="match status" value="13"/>
</dbReference>
<feature type="disulfide bond" evidence="13">
    <location>
        <begin position="838"/>
        <end position="847"/>
    </location>
</feature>
<dbReference type="FunFam" id="2.10.25.10:FF:000101">
    <property type="entry name" value="Laminin subunit beta 1"/>
    <property type="match status" value="1"/>
</dbReference>
<evidence type="ECO:0000259" key="17">
    <source>
        <dbReference type="PROSITE" id="PS51116"/>
    </source>
</evidence>
<evidence type="ECO:0000256" key="6">
    <source>
        <dbReference type="ARBA" id="ARBA00022737"/>
    </source>
</evidence>
<feature type="domain" description="Laminin EGF-like" evidence="16">
    <location>
        <begin position="1128"/>
        <end position="1174"/>
    </location>
</feature>
<feature type="coiled-coil region" evidence="14">
    <location>
        <begin position="1401"/>
        <end position="1470"/>
    </location>
</feature>
<evidence type="ECO:0000256" key="9">
    <source>
        <dbReference type="ARBA" id="ARBA00023054"/>
    </source>
</evidence>
<evidence type="ECO:0000259" key="16">
    <source>
        <dbReference type="PROSITE" id="PS50027"/>
    </source>
</evidence>
<keyword evidence="5 15" id="KW-0732">Signal</keyword>
<feature type="domain" description="Laminin EGF-like" evidence="16">
    <location>
        <begin position="455"/>
        <end position="505"/>
    </location>
</feature>
<dbReference type="RefSeq" id="XP_019481591.1">
    <property type="nucleotide sequence ID" value="XM_019626046.1"/>
</dbReference>
<feature type="disulfide bond" evidence="13">
    <location>
        <begin position="771"/>
        <end position="788"/>
    </location>
</feature>
<keyword evidence="6" id="KW-0677">Repeat</keyword>
<dbReference type="FunFam" id="2.10.25.10:FF:000209">
    <property type="entry name" value="Laminin subunit alpha 5"/>
    <property type="match status" value="1"/>
</dbReference>
<evidence type="ECO:0000256" key="15">
    <source>
        <dbReference type="SAM" id="SignalP"/>
    </source>
</evidence>
<feature type="domain" description="Laminin EGF-like" evidence="16">
    <location>
        <begin position="970"/>
        <end position="1021"/>
    </location>
</feature>
<dbReference type="Pfam" id="PF21199">
    <property type="entry name" value="LAMININ_IV_B"/>
    <property type="match status" value="1"/>
</dbReference>
<feature type="disulfide bond" evidence="13">
    <location>
        <begin position="819"/>
        <end position="836"/>
    </location>
</feature>
<keyword evidence="7" id="KW-0084">Basement membrane</keyword>
<dbReference type="FunFam" id="2.10.25.10:FF:000084">
    <property type="entry name" value="Laminin subunit alpha 3"/>
    <property type="match status" value="1"/>
</dbReference>
<dbReference type="PROSITE" id="PS51116">
    <property type="entry name" value="LAMININ_IVB"/>
    <property type="match status" value="1"/>
</dbReference>
<keyword evidence="9 14" id="KW-0175">Coiled coil</keyword>
<feature type="domain" description="Laminin EGF-like" evidence="16">
    <location>
        <begin position="769"/>
        <end position="816"/>
    </location>
</feature>
<evidence type="ECO:0000256" key="12">
    <source>
        <dbReference type="ARBA" id="ARBA00023292"/>
    </source>
</evidence>
<dbReference type="Gene3D" id="2.60.120.260">
    <property type="entry name" value="Galactose-binding domain-like"/>
    <property type="match status" value="1"/>
</dbReference>
<dbReference type="SMART" id="SM00136">
    <property type="entry name" value="LamNT"/>
    <property type="match status" value="1"/>
</dbReference>
<dbReference type="InterPro" id="IPR056863">
    <property type="entry name" value="LMN_ATRN_NET-like_EGF"/>
</dbReference>
<evidence type="ECO:0000256" key="14">
    <source>
        <dbReference type="SAM" id="Coils"/>
    </source>
</evidence>
<feature type="disulfide bond" evidence="13">
    <location>
        <begin position="882"/>
        <end position="891"/>
    </location>
</feature>
<feature type="domain" description="Laminin EGF-like" evidence="16">
    <location>
        <begin position="817"/>
        <end position="862"/>
    </location>
</feature>
<keyword evidence="3" id="KW-0964">Secreted</keyword>
<dbReference type="Gene3D" id="2.10.25.10">
    <property type="entry name" value="Laminin"/>
    <property type="match status" value="11"/>
</dbReference>
<dbReference type="Gene3D" id="2.170.300.10">
    <property type="entry name" value="Tie2 ligand-binding domain superfamily"/>
    <property type="match status" value="1"/>
</dbReference>
<feature type="chain" id="PRO_5034349957" evidence="15">
    <location>
        <begin position="20"/>
        <end position="1747"/>
    </location>
</feature>
<dbReference type="FunFam" id="2.10.25.10:FF:000090">
    <property type="entry name" value="laminin subunit alpha"/>
    <property type="match status" value="1"/>
</dbReference>
<evidence type="ECO:0000256" key="4">
    <source>
        <dbReference type="ARBA" id="ARBA00022530"/>
    </source>
</evidence>
<dbReference type="PROSITE" id="PS01248">
    <property type="entry name" value="EGF_LAM_1"/>
    <property type="match status" value="4"/>
</dbReference>
<gene>
    <name evidence="20" type="primary">LAMB4</name>
</gene>
<dbReference type="FunFam" id="2.10.25.10:FF:000138">
    <property type="entry name" value="Laminin subunit beta 1"/>
    <property type="match status" value="1"/>
</dbReference>
<organism evidence="19 20">
    <name type="scientific">Hipposideros armiger</name>
    <name type="common">Great Himalayan leaf-nosed bat</name>
    <dbReference type="NCBI Taxonomy" id="186990"/>
    <lineage>
        <taxon>Eukaryota</taxon>
        <taxon>Metazoa</taxon>
        <taxon>Chordata</taxon>
        <taxon>Craniata</taxon>
        <taxon>Vertebrata</taxon>
        <taxon>Euteleostomi</taxon>
        <taxon>Mammalia</taxon>
        <taxon>Eutheria</taxon>
        <taxon>Laurasiatheria</taxon>
        <taxon>Chiroptera</taxon>
        <taxon>Yinpterochiroptera</taxon>
        <taxon>Rhinolophoidea</taxon>
        <taxon>Hipposideridae</taxon>
        <taxon>Hipposideros</taxon>
    </lineage>
</organism>
<dbReference type="FunFam" id="2.10.25.10:FF:000065">
    <property type="entry name" value="Laminin subunit beta 1"/>
    <property type="match status" value="1"/>
</dbReference>
<dbReference type="KEGG" id="hai:109372664"/>
<dbReference type="CDD" id="cd00055">
    <property type="entry name" value="EGF_Lam"/>
    <property type="match status" value="13"/>
</dbReference>
<evidence type="ECO:0000256" key="5">
    <source>
        <dbReference type="ARBA" id="ARBA00022729"/>
    </source>
</evidence>
<keyword evidence="4" id="KW-0272">Extracellular matrix</keyword>
<dbReference type="Proteomes" id="UP000694851">
    <property type="component" value="Unplaced"/>
</dbReference>
<dbReference type="SUPFAM" id="SSF57196">
    <property type="entry name" value="EGF/Laminin"/>
    <property type="match status" value="13"/>
</dbReference>
<feature type="disulfide bond" evidence="13">
    <location>
        <begin position="1052"/>
        <end position="1061"/>
    </location>
</feature>
<dbReference type="Pfam" id="PF00055">
    <property type="entry name" value="Laminin_N"/>
    <property type="match status" value="1"/>
</dbReference>
<dbReference type="InterPro" id="IPR008211">
    <property type="entry name" value="Laminin_N"/>
</dbReference>
<sequence length="1747" mass="192540">MQFQLTCFLHLGLLSYVKAEDECNRGACHPPTGNLLVGRSTQLTASSTCGLNGPQKYCILGYLEGEQKCFICDSRFPYDPHTQPNSHTIENVITSFERDREKKWWQSENGLDHVSIRLDLETLFQFSHLILTFKTFRPAAMLVERSTDYGLTWKVLKYFAKDCATFFPNITSGQGQEVGDLVCDSKYSDIEPSTGGEVVLKVLDPSFEIEDPYSPYIQDLVTLTNLRINFTKLHTLGDTLLGRRPNDSRDKYYYAIHEMVVRGSCFCHGHASECGPMQKVRGDVFRPPGMVHGQCVCQHNTDGPNCQRCKDFFQDAPWRPAAGLQDSTCRACSCNSHSDRCHFDMTVYLASGGVSGGVCEDCEHHTEGQHCDRCRPLFYRDALKAISDPYACLPCECDPDGTISGGICVSQSDPALELVAGQCLCKENVEGAKCDQCKPNYFGLSATDPVGCQPCNCHPVGSLPLSTCNEDTGQCPCQPLATGPRCEECAAGYWGLESHLHGCSPCNCDIGGAYSNMCSPKDGQCECRRHVTGRSCTEPAPGYFFAPLNHYLYEAEEATALQGLAPLGSVTLGQGPAVHVVFREPVPGMPVTWTGPGFARVLPGAGLRFAVSNVPFPMDFTVAIRYEMQPTADWTVQIVVKPPGGGEHCIHKSPPRKPQSFALPVASRIVLLPTPICLEPDIHYSIDVYFSQPSHSWSHAHSHILVDSLGLIPQINSLENFSSKQNLNEYQLHNCVEIVSEMGPRVLPRACERLIISTSARLHNGSVACRCHPQGSVGTSCSRLGGQCQCKPHVTGRSCDRCSTGSYGLGHHGCHSCHCHPQGSKSTVCDQITGQCLCQEEVAGHRCDRCLQGYFGFPSCRPCLCNGLAELCDPETGSCFNCGGFTTGRNCERCINGYYGNPSSGQSCSPCPCPEVPGSNQYFAHSCHQNPWSSDVICNCLQGYTGNQCEACSAGFYGNPRISGAPCRPCACNHNIDVTDPESCSRVTGECLKCLHNTQGSNCQLCKPGHFGSALNQTCRSCSCHPSGVNTAACPPDQGACLCDPDTGTCPCLPNVTGRTCDHCADGYWNLVPGRGCQPCDCDPRTSHSSHCDQLTGQCSCKLGYDGKRCTECKESYYGDPLGRCIACDCNREGTQESICDRDTGTCSCRQGVGGQRCDRCVRGHGQEFPACLRCHLCFDQWDHTISSLSRAVQGLIRLAADMEDKRGTLTVCEADFKGLRENMSEIERILKHPVFSSGEFLKVKDYHDSVRKQIMQLSKQLKTVYEFQDQKETIVKMRKEADLLLESLQEEIDLHSTAANASIMDSSENIKKSYQRSSSAEKKTNETTSIINNSEKTRNDLLTILDTLTSKESLSLEKLKHIEIPDVQALKQKVCGEPGDVPCERASHGGPSCCDPLTFLANALQRAQEAESMFRNLSNHVQGLKNQIKNISELAEVSKNNVFQLSEKLRNMKNQSESEEEKMNLLIKKLKKFLLEENVPPEDIEKVANRVLDIHLPIASQNLTHDPDKIQKLTQLCENFRTDEDKLNKTTDGARKVSVEAQAAEKAASALLNLDKMLSKLQRVQIIQERANSTITQLTAEITKIQKNVLQAETQAQETKNDLDLAKQQSALQDGLSRLQIKLQGNHEQAIQAEAQTESARRQAGGLKEEFTELKNQYAILQHKTSAAGLTTETLEKVKQLKDAAEKLAGDTKDKIRRITDLEKKIQDLNLSRQEKADQLKQLEDQVIAIKNEIVEQENEYATCFI</sequence>
<evidence type="ECO:0000313" key="19">
    <source>
        <dbReference type="Proteomes" id="UP000694851"/>
    </source>
</evidence>
<evidence type="ECO:0000256" key="8">
    <source>
        <dbReference type="ARBA" id="ARBA00022889"/>
    </source>
</evidence>
<feature type="disulfide bond" evidence="13">
    <location>
        <begin position="1130"/>
        <end position="1147"/>
    </location>
</feature>
<keyword evidence="12 13" id="KW-0424">Laminin EGF-like domain</keyword>
<evidence type="ECO:0000256" key="10">
    <source>
        <dbReference type="ARBA" id="ARBA00023157"/>
    </source>
</evidence>
<feature type="disulfide bond" evidence="13">
    <location>
        <begin position="425"/>
        <end position="434"/>
    </location>
</feature>
<feature type="domain" description="Laminin N-terminal" evidence="18">
    <location>
        <begin position="24"/>
        <end position="264"/>
    </location>
</feature>
<feature type="domain" description="Laminin EGF-like" evidence="16">
    <location>
        <begin position="332"/>
        <end position="394"/>
    </location>
</feature>
<dbReference type="GO" id="GO:0005608">
    <property type="term" value="C:laminin-3 complex"/>
    <property type="evidence" value="ECO:0007669"/>
    <property type="project" value="UniProtKB-ARBA"/>
</dbReference>
<keyword evidence="10 13" id="KW-1015">Disulfide bond</keyword>
<dbReference type="GO" id="GO:0009888">
    <property type="term" value="P:tissue development"/>
    <property type="evidence" value="ECO:0007669"/>
    <property type="project" value="TreeGrafter"/>
</dbReference>
<feature type="disulfide bond" evidence="13">
    <location>
        <begin position="1082"/>
        <end position="1099"/>
    </location>
</feature>
<keyword evidence="19" id="KW-1185">Reference proteome</keyword>
<feature type="disulfide bond" evidence="13">
    <location>
        <begin position="894"/>
        <end position="908"/>
    </location>
</feature>
<protein>
    <submittedName>
        <fullName evidence="20">Laminin subunit beta-4</fullName>
    </submittedName>
</protein>
<evidence type="ECO:0000256" key="3">
    <source>
        <dbReference type="ARBA" id="ARBA00022525"/>
    </source>
</evidence>
<dbReference type="GO" id="GO:0005201">
    <property type="term" value="F:extracellular matrix structural constituent"/>
    <property type="evidence" value="ECO:0007669"/>
    <property type="project" value="TreeGrafter"/>
</dbReference>